<dbReference type="EC" id="3.4.-.-" evidence="11"/>
<evidence type="ECO:0000256" key="10">
    <source>
        <dbReference type="ARBA" id="ARBA00023180"/>
    </source>
</evidence>
<comment type="caution">
    <text evidence="13">The sequence shown here is derived from an EMBL/GenBank/DDBJ whole genome shotgun (WGS) entry which is preliminary data.</text>
</comment>
<dbReference type="InterPro" id="IPR007484">
    <property type="entry name" value="Peptidase_M28"/>
</dbReference>
<dbReference type="GO" id="GO:0008235">
    <property type="term" value="F:metalloexopeptidase activity"/>
    <property type="evidence" value="ECO:0007669"/>
    <property type="project" value="InterPro"/>
</dbReference>
<dbReference type="Gene3D" id="3.40.630.10">
    <property type="entry name" value="Zn peptidases"/>
    <property type="match status" value="1"/>
</dbReference>
<dbReference type="InterPro" id="IPR045175">
    <property type="entry name" value="M28_fam"/>
</dbReference>
<evidence type="ECO:0000256" key="7">
    <source>
        <dbReference type="ARBA" id="ARBA00022729"/>
    </source>
</evidence>
<dbReference type="PANTHER" id="PTHR12147:SF26">
    <property type="entry name" value="PEPTIDASE M28 DOMAIN-CONTAINING PROTEIN"/>
    <property type="match status" value="1"/>
</dbReference>
<dbReference type="Proteomes" id="UP001337655">
    <property type="component" value="Unassembled WGS sequence"/>
</dbReference>
<dbReference type="GeneID" id="89932321"/>
<evidence type="ECO:0000256" key="9">
    <source>
        <dbReference type="ARBA" id="ARBA00022833"/>
    </source>
</evidence>
<keyword evidence="9 11" id="KW-0862">Zinc</keyword>
<evidence type="ECO:0000256" key="4">
    <source>
        <dbReference type="ARBA" id="ARBA00022525"/>
    </source>
</evidence>
<keyword evidence="10" id="KW-0325">Glycoprotein</keyword>
<dbReference type="EMBL" id="JAVRRT010000029">
    <property type="protein sequence ID" value="KAK5163063.1"/>
    <property type="molecule type" value="Genomic_DNA"/>
</dbReference>
<evidence type="ECO:0000259" key="12">
    <source>
        <dbReference type="Pfam" id="PF04389"/>
    </source>
</evidence>
<keyword evidence="14" id="KW-1185">Reference proteome</keyword>
<evidence type="ECO:0000256" key="5">
    <source>
        <dbReference type="ARBA" id="ARBA00022670"/>
    </source>
</evidence>
<dbReference type="RefSeq" id="XP_064653633.1">
    <property type="nucleotide sequence ID" value="XM_064808213.1"/>
</dbReference>
<keyword evidence="6 11" id="KW-0479">Metal-binding</keyword>
<comment type="cofactor">
    <cofactor evidence="1">
        <name>Zn(2+)</name>
        <dbReference type="ChEBI" id="CHEBI:29105"/>
    </cofactor>
</comment>
<evidence type="ECO:0000256" key="1">
    <source>
        <dbReference type="ARBA" id="ARBA00001947"/>
    </source>
</evidence>
<protein>
    <recommendedName>
        <fullName evidence="11">Peptide hydrolase</fullName>
        <ecNumber evidence="11">3.4.-.-</ecNumber>
    </recommendedName>
</protein>
<evidence type="ECO:0000256" key="2">
    <source>
        <dbReference type="ARBA" id="ARBA00004613"/>
    </source>
</evidence>
<dbReference type="SUPFAM" id="SSF53187">
    <property type="entry name" value="Zn-dependent exopeptidases"/>
    <property type="match status" value="1"/>
</dbReference>
<evidence type="ECO:0000256" key="11">
    <source>
        <dbReference type="RuleBase" id="RU361240"/>
    </source>
</evidence>
<dbReference type="GO" id="GO:0005576">
    <property type="term" value="C:extracellular region"/>
    <property type="evidence" value="ECO:0007669"/>
    <property type="project" value="UniProtKB-SubCell"/>
</dbReference>
<keyword evidence="7 11" id="KW-0732">Signal</keyword>
<keyword evidence="5 11" id="KW-0645">Protease</keyword>
<comment type="similarity">
    <text evidence="3">Belongs to the peptidase M28 family. M28B subfamily.</text>
</comment>
<feature type="chain" id="PRO_5043107529" description="Peptide hydrolase" evidence="11">
    <location>
        <begin position="22"/>
        <end position="493"/>
    </location>
</feature>
<evidence type="ECO:0000313" key="13">
    <source>
        <dbReference type="EMBL" id="KAK5163063.1"/>
    </source>
</evidence>
<feature type="domain" description="Peptidase M28" evidence="12">
    <location>
        <begin position="135"/>
        <end position="351"/>
    </location>
</feature>
<dbReference type="GO" id="GO:0006508">
    <property type="term" value="P:proteolysis"/>
    <property type="evidence" value="ECO:0007669"/>
    <property type="project" value="UniProtKB-KW"/>
</dbReference>
<dbReference type="PANTHER" id="PTHR12147">
    <property type="entry name" value="METALLOPEPTIDASE M28 FAMILY MEMBER"/>
    <property type="match status" value="1"/>
</dbReference>
<keyword evidence="8 11" id="KW-0378">Hydrolase</keyword>
<dbReference type="GO" id="GO:0046872">
    <property type="term" value="F:metal ion binding"/>
    <property type="evidence" value="ECO:0007669"/>
    <property type="project" value="UniProtKB-KW"/>
</dbReference>
<feature type="signal peptide" evidence="11">
    <location>
        <begin position="1"/>
        <end position="21"/>
    </location>
</feature>
<dbReference type="AlphaFoldDB" id="A0AAV9NWH3"/>
<name>A0AAV9NWH3_9PEZI</name>
<evidence type="ECO:0000256" key="8">
    <source>
        <dbReference type="ARBA" id="ARBA00022801"/>
    </source>
</evidence>
<accession>A0AAV9NWH3</accession>
<keyword evidence="4" id="KW-0964">Secreted</keyword>
<evidence type="ECO:0000256" key="6">
    <source>
        <dbReference type="ARBA" id="ARBA00022723"/>
    </source>
</evidence>
<evidence type="ECO:0000256" key="3">
    <source>
        <dbReference type="ARBA" id="ARBA00005634"/>
    </source>
</evidence>
<dbReference type="Pfam" id="PF04389">
    <property type="entry name" value="Peptidase_M28"/>
    <property type="match status" value="1"/>
</dbReference>
<organism evidence="13 14">
    <name type="scientific">Saxophila tyrrhenica</name>
    <dbReference type="NCBI Taxonomy" id="1690608"/>
    <lineage>
        <taxon>Eukaryota</taxon>
        <taxon>Fungi</taxon>
        <taxon>Dikarya</taxon>
        <taxon>Ascomycota</taxon>
        <taxon>Pezizomycotina</taxon>
        <taxon>Dothideomycetes</taxon>
        <taxon>Dothideomycetidae</taxon>
        <taxon>Mycosphaerellales</taxon>
        <taxon>Extremaceae</taxon>
        <taxon>Saxophila</taxon>
    </lineage>
</organism>
<reference evidence="13 14" key="1">
    <citation type="submission" date="2023-08" db="EMBL/GenBank/DDBJ databases">
        <title>Black Yeasts Isolated from many extreme environments.</title>
        <authorList>
            <person name="Coleine C."/>
            <person name="Stajich J.E."/>
            <person name="Selbmann L."/>
        </authorList>
    </citation>
    <scope>NUCLEOTIDE SEQUENCE [LARGE SCALE GENOMIC DNA]</scope>
    <source>
        <strain evidence="13 14">CCFEE 5935</strain>
    </source>
</reference>
<evidence type="ECO:0000313" key="14">
    <source>
        <dbReference type="Proteomes" id="UP001337655"/>
    </source>
</evidence>
<gene>
    <name evidence="13" type="ORF">LTR77_010998</name>
</gene>
<proteinExistence type="inferred from homology"/>
<comment type="subcellular location">
    <subcellularLocation>
        <location evidence="2">Secreted</location>
    </subcellularLocation>
</comment>
<sequence>MPNEIVAMLVTTFLLFPTTDAVLHGNVYTHKDTWPSPAIGSPLRPQRPSLELQEMLAEIDPERIEHTVTTLVGFRTRHTLSTQESSTEGIGAARDWIYHTMKANAGTSDGTVDVYLNSYIQEAAEFYPFSVNVSNVVTQVNGTVDPSRAYVVTAHYDSRRLDLMDFTGDAPGADDDATGVAVVMELARVMTKRKPKATVVFAATAGEEQGYQGASGSAHLARTLRHAGYDVQGNWNNDIVGTGKNTPFSAVNDFIVRVFGASIYYPNTSSAQLREQYSVFGDWNDSPAHNLGRFIREIAAGAARALRMRVELVYRPDRMGRGGDHYSFLAEGFPAVRFTESVEDFAHQHQDPRVENGVQFGDLLEFVDFEYTTRVARTNLASMWSAANAPSTPRNVGISMSVGALASNRSARVEDLSNKSQFCWATGHDSLAVGYELVWRPSGSLDWTHYLNVGHRGTVTVDLPKDDLQFGVRAVGKNNMKSPAVLPVPIDSC</sequence>